<sequence>MEWRSVLNNRSTVDIPNDVLCGQLQQQLKYYKFRRVRTKAGKAVLYLFFRKEAETYYAFRTAASMNDISLVRYLHPNSIAAPLRRPE</sequence>
<gene>
    <name evidence="1" type="ORF">QYT958_LOCUS14919</name>
</gene>
<dbReference type="AlphaFoldDB" id="A0A821FKT0"/>
<protein>
    <submittedName>
        <fullName evidence="1">Uncharacterized protein</fullName>
    </submittedName>
</protein>
<evidence type="ECO:0000313" key="2">
    <source>
        <dbReference type="Proteomes" id="UP000663848"/>
    </source>
</evidence>
<evidence type="ECO:0000313" key="1">
    <source>
        <dbReference type="EMBL" id="CAF4652377.1"/>
    </source>
</evidence>
<accession>A0A821FKT0</accession>
<dbReference type="Proteomes" id="UP000663848">
    <property type="component" value="Unassembled WGS sequence"/>
</dbReference>
<name>A0A821FKT0_9BILA</name>
<reference evidence="1" key="1">
    <citation type="submission" date="2021-02" db="EMBL/GenBank/DDBJ databases">
        <authorList>
            <person name="Nowell W R."/>
        </authorList>
    </citation>
    <scope>NUCLEOTIDE SEQUENCE</scope>
</reference>
<proteinExistence type="predicted"/>
<dbReference type="EMBL" id="CAJOBR010002029">
    <property type="protein sequence ID" value="CAF4652377.1"/>
    <property type="molecule type" value="Genomic_DNA"/>
</dbReference>
<comment type="caution">
    <text evidence="1">The sequence shown here is derived from an EMBL/GenBank/DDBJ whole genome shotgun (WGS) entry which is preliminary data.</text>
</comment>
<organism evidence="1 2">
    <name type="scientific">Rotaria socialis</name>
    <dbReference type="NCBI Taxonomy" id="392032"/>
    <lineage>
        <taxon>Eukaryota</taxon>
        <taxon>Metazoa</taxon>
        <taxon>Spiralia</taxon>
        <taxon>Gnathifera</taxon>
        <taxon>Rotifera</taxon>
        <taxon>Eurotatoria</taxon>
        <taxon>Bdelloidea</taxon>
        <taxon>Philodinida</taxon>
        <taxon>Philodinidae</taxon>
        <taxon>Rotaria</taxon>
    </lineage>
</organism>